<evidence type="ECO:0000313" key="1">
    <source>
        <dbReference type="EMBL" id="KAE9266749.1"/>
    </source>
</evidence>
<name>A0A6A4B446_9STRA</name>
<organism evidence="1 2">
    <name type="scientific">Phytophthora fragariae</name>
    <dbReference type="NCBI Taxonomy" id="53985"/>
    <lineage>
        <taxon>Eukaryota</taxon>
        <taxon>Sar</taxon>
        <taxon>Stramenopiles</taxon>
        <taxon>Oomycota</taxon>
        <taxon>Peronosporomycetes</taxon>
        <taxon>Peronosporales</taxon>
        <taxon>Peronosporaceae</taxon>
        <taxon>Phytophthora</taxon>
    </lineage>
</organism>
<dbReference type="EMBL" id="QXGE01005729">
    <property type="protein sequence ID" value="KAE9266749.1"/>
    <property type="molecule type" value="Genomic_DNA"/>
</dbReference>
<evidence type="ECO:0000313" key="2">
    <source>
        <dbReference type="Proteomes" id="UP000437068"/>
    </source>
</evidence>
<dbReference type="Proteomes" id="UP000437068">
    <property type="component" value="Unassembled WGS sequence"/>
</dbReference>
<proteinExistence type="predicted"/>
<sequence length="159" mass="15047">MAASSGVAAVCPSVPVRLAVAAETSCVTVTSVPLALPSFLVALGVDGWPPSSAHACSPATTVVSWYSADASAATSVAGATAVGSSARCSSGVGNASAVRHAVSTAAVRSSFNAVGVSGADVGTVSSAVGSSSLSAGRVTLGWGGSWLLGPSPACSPPSL</sequence>
<accession>A0A6A4B446</accession>
<protein>
    <submittedName>
        <fullName evidence="1">Uncharacterized protein</fullName>
    </submittedName>
</protein>
<gene>
    <name evidence="1" type="ORF">PF001_g30346</name>
</gene>
<reference evidence="1 2" key="1">
    <citation type="submission" date="2018-08" db="EMBL/GenBank/DDBJ databases">
        <title>Genomic investigation of the strawberry pathogen Phytophthora fragariae indicates pathogenicity is determined by transcriptional variation in three key races.</title>
        <authorList>
            <person name="Adams T.M."/>
            <person name="Armitage A.D."/>
            <person name="Sobczyk M.K."/>
            <person name="Bates H.J."/>
            <person name="Dunwell J.M."/>
            <person name="Nellist C.F."/>
            <person name="Harrison R.J."/>
        </authorList>
    </citation>
    <scope>NUCLEOTIDE SEQUENCE [LARGE SCALE GENOMIC DNA]</scope>
    <source>
        <strain evidence="1 2">A4</strain>
    </source>
</reference>
<comment type="caution">
    <text evidence="1">The sequence shown here is derived from an EMBL/GenBank/DDBJ whole genome shotgun (WGS) entry which is preliminary data.</text>
</comment>
<dbReference type="AlphaFoldDB" id="A0A6A4B446"/>